<proteinExistence type="predicted"/>
<dbReference type="VEuPathDB" id="FungiDB:Z519_08733"/>
<evidence type="ECO:0000313" key="2">
    <source>
        <dbReference type="Proteomes" id="UP000053789"/>
    </source>
</evidence>
<evidence type="ECO:0000313" key="1">
    <source>
        <dbReference type="EMBL" id="KIW90950.1"/>
    </source>
</evidence>
<name>A0A0D2HJM9_CLAB1</name>
<dbReference type="AlphaFoldDB" id="A0A0D2HJM9"/>
<dbReference type="Proteomes" id="UP000053789">
    <property type="component" value="Unassembled WGS sequence"/>
</dbReference>
<protein>
    <submittedName>
        <fullName evidence="1">Uncharacterized protein</fullName>
    </submittedName>
</protein>
<sequence length="212" mass="24016">MSLGNLDPEEKDEDGNLLWDDIVPFCYLSPAYSFNDLEILRCYGLEVVYMEDLVARAEADLELPRSRMRTSKMRIGFPASTDHVRNAIFERYRSSASTANVSLQTSRKHLEYLYLTQKHESVVVPLAFSRIYVCSEGEEALFPRKVDVYKADNSDYGVKKLLKATPPGPKPGDGTPGLSVPTLHRIYQEDIPESPPGHPLTWNGFLNKYLDI</sequence>
<dbReference type="RefSeq" id="XP_016617619.1">
    <property type="nucleotide sequence ID" value="XM_016766461.1"/>
</dbReference>
<keyword evidence="2" id="KW-1185">Reference proteome</keyword>
<dbReference type="HOGENOM" id="CLU_1299566_0_0_1"/>
<organism evidence="1 2">
    <name type="scientific">Cladophialophora bantiana (strain ATCC 10958 / CBS 173.52 / CDC B-1940 / NIH 8579)</name>
    <name type="common">Xylohypha bantiana</name>
    <dbReference type="NCBI Taxonomy" id="1442370"/>
    <lineage>
        <taxon>Eukaryota</taxon>
        <taxon>Fungi</taxon>
        <taxon>Dikarya</taxon>
        <taxon>Ascomycota</taxon>
        <taxon>Pezizomycotina</taxon>
        <taxon>Eurotiomycetes</taxon>
        <taxon>Chaetothyriomycetidae</taxon>
        <taxon>Chaetothyriales</taxon>
        <taxon>Herpotrichiellaceae</taxon>
        <taxon>Cladophialophora</taxon>
    </lineage>
</organism>
<gene>
    <name evidence="1" type="ORF">Z519_08733</name>
</gene>
<dbReference type="GeneID" id="27701661"/>
<dbReference type="EMBL" id="KN846992">
    <property type="protein sequence ID" value="KIW90950.1"/>
    <property type="molecule type" value="Genomic_DNA"/>
</dbReference>
<reference evidence="1" key="1">
    <citation type="submission" date="2015-01" db="EMBL/GenBank/DDBJ databases">
        <title>The Genome Sequence of Cladophialophora bantiana CBS 173.52.</title>
        <authorList>
            <consortium name="The Broad Institute Genomics Platform"/>
            <person name="Cuomo C."/>
            <person name="de Hoog S."/>
            <person name="Gorbushina A."/>
            <person name="Stielow B."/>
            <person name="Teixiera M."/>
            <person name="Abouelleil A."/>
            <person name="Chapman S.B."/>
            <person name="Priest M."/>
            <person name="Young S.K."/>
            <person name="Wortman J."/>
            <person name="Nusbaum C."/>
            <person name="Birren B."/>
        </authorList>
    </citation>
    <scope>NUCLEOTIDE SEQUENCE [LARGE SCALE GENOMIC DNA]</scope>
    <source>
        <strain evidence="1">CBS 173.52</strain>
    </source>
</reference>
<accession>A0A0D2HJM9</accession>